<evidence type="ECO:0000256" key="7">
    <source>
        <dbReference type="SAM" id="Phobius"/>
    </source>
</evidence>
<evidence type="ECO:0000256" key="1">
    <source>
        <dbReference type="ARBA" id="ARBA00004141"/>
    </source>
</evidence>
<feature type="transmembrane region" description="Helical" evidence="7">
    <location>
        <begin position="290"/>
        <end position="307"/>
    </location>
</feature>
<keyword evidence="2" id="KW-0813">Transport</keyword>
<dbReference type="SUPFAM" id="SSF103481">
    <property type="entry name" value="Multidrug resistance efflux transporter EmrE"/>
    <property type="match status" value="1"/>
</dbReference>
<evidence type="ECO:0000313" key="9">
    <source>
        <dbReference type="Proteomes" id="UP001530377"/>
    </source>
</evidence>
<gene>
    <name evidence="8" type="ORF">ACHAXA_005546</name>
</gene>
<feature type="transmembrane region" description="Helical" evidence="7">
    <location>
        <begin position="209"/>
        <end position="230"/>
    </location>
</feature>
<comment type="caution">
    <text evidence="8">The sequence shown here is derived from an EMBL/GenBank/DDBJ whole genome shotgun (WGS) entry which is preliminary data.</text>
</comment>
<dbReference type="Proteomes" id="UP001530377">
    <property type="component" value="Unassembled WGS sequence"/>
</dbReference>
<evidence type="ECO:0000256" key="3">
    <source>
        <dbReference type="ARBA" id="ARBA00022692"/>
    </source>
</evidence>
<keyword evidence="3 7" id="KW-0812">Transmembrane</keyword>
<evidence type="ECO:0000256" key="4">
    <source>
        <dbReference type="ARBA" id="ARBA00022989"/>
    </source>
</evidence>
<evidence type="ECO:0000313" key="8">
    <source>
        <dbReference type="EMBL" id="KAL3811880.1"/>
    </source>
</evidence>
<feature type="transmembrane region" description="Helical" evidence="7">
    <location>
        <begin position="73"/>
        <end position="90"/>
    </location>
</feature>
<evidence type="ECO:0000256" key="6">
    <source>
        <dbReference type="SAM" id="MobiDB-lite"/>
    </source>
</evidence>
<name>A0ABD3RFR6_9STRA</name>
<keyword evidence="5 7" id="KW-0472">Membrane</keyword>
<feature type="transmembrane region" description="Helical" evidence="7">
    <location>
        <begin position="250"/>
        <end position="269"/>
    </location>
</feature>
<dbReference type="InterPro" id="IPR013657">
    <property type="entry name" value="SCL35B1-4/HUT1"/>
</dbReference>
<dbReference type="InterPro" id="IPR037185">
    <property type="entry name" value="EmrE-like"/>
</dbReference>
<keyword evidence="4 7" id="KW-1133">Transmembrane helix</keyword>
<feature type="transmembrane region" description="Helical" evidence="7">
    <location>
        <begin position="327"/>
        <end position="347"/>
    </location>
</feature>
<reference evidence="8 9" key="1">
    <citation type="submission" date="2024-10" db="EMBL/GenBank/DDBJ databases">
        <title>Updated reference genomes for cyclostephanoid diatoms.</title>
        <authorList>
            <person name="Roberts W.R."/>
            <person name="Alverson A.J."/>
        </authorList>
    </citation>
    <scope>NUCLEOTIDE SEQUENCE [LARGE SCALE GENOMIC DNA]</scope>
    <source>
        <strain evidence="8 9">AJA228-03</strain>
    </source>
</reference>
<protein>
    <submittedName>
        <fullName evidence="8">Uncharacterized protein</fullName>
    </submittedName>
</protein>
<dbReference type="EMBL" id="JALLPB020000229">
    <property type="protein sequence ID" value="KAL3811880.1"/>
    <property type="molecule type" value="Genomic_DNA"/>
</dbReference>
<evidence type="ECO:0000256" key="5">
    <source>
        <dbReference type="ARBA" id="ARBA00023136"/>
    </source>
</evidence>
<dbReference type="GO" id="GO:0016020">
    <property type="term" value="C:membrane"/>
    <property type="evidence" value="ECO:0007669"/>
    <property type="project" value="UniProtKB-SubCell"/>
</dbReference>
<organism evidence="8 9">
    <name type="scientific">Cyclostephanos tholiformis</name>
    <dbReference type="NCBI Taxonomy" id="382380"/>
    <lineage>
        <taxon>Eukaryota</taxon>
        <taxon>Sar</taxon>
        <taxon>Stramenopiles</taxon>
        <taxon>Ochrophyta</taxon>
        <taxon>Bacillariophyta</taxon>
        <taxon>Coscinodiscophyceae</taxon>
        <taxon>Thalassiosirophycidae</taxon>
        <taxon>Stephanodiscales</taxon>
        <taxon>Stephanodiscaceae</taxon>
        <taxon>Cyclostephanos</taxon>
    </lineage>
</organism>
<dbReference type="PANTHER" id="PTHR10778:SF8">
    <property type="entry name" value="ADENOSINE 3'-PHOSPHO 5'-PHOSPHOSULFATE TRANSPORTER 2"/>
    <property type="match status" value="1"/>
</dbReference>
<feature type="region of interest" description="Disordered" evidence="6">
    <location>
        <begin position="1"/>
        <end position="22"/>
    </location>
</feature>
<dbReference type="PANTHER" id="PTHR10778">
    <property type="entry name" value="SOLUTE CARRIER FAMILY 35 MEMBER B"/>
    <property type="match status" value="1"/>
</dbReference>
<dbReference type="AlphaFoldDB" id="A0ABD3RFR6"/>
<sequence>MGIDVPTSLTEQGPPRPPDGSGDVICSGVVSSSSSSSSSSLSAASYPAAVAYPPTPIAMVASRRLRLFRAYRRHLPIIGLFVFYVGHDALQEKMFRYDGFEYGFFMTLAEVSVMLVLSIVSDEGGSASGMYHAMLRRRRTRRGGETGQISMAVLVRIICVGILLAVGHGLGNTSLNYSPYPLKVAFKSCKLVPTMSFGACFTGRKHTGLQYTAALVMGMGLALLTAVDAFAPETVIPSILPAAASTRRRLGGAIGPFVGPILLATSTIIDSIVPNLQEQLLQIAKVKTSAMILVSNAIMCIVLLAYTAYTGELAMAYGYCSTHRDASAVLCVQGICAYLGLRCYLAIIRDHGGVVGVLMANARKVLTIVLSFLLFSKPFHRGHFLGLALVCSGVYMGSKKEKKKKVTTVRRGGDVIVGRGPSSSTSEKKGGGATDTHHDHSV</sequence>
<feature type="transmembrane region" description="Helical" evidence="7">
    <location>
        <begin position="102"/>
        <end position="120"/>
    </location>
</feature>
<feature type="transmembrane region" description="Helical" evidence="7">
    <location>
        <begin position="146"/>
        <end position="164"/>
    </location>
</feature>
<comment type="subcellular location">
    <subcellularLocation>
        <location evidence="1">Membrane</location>
        <topology evidence="1">Multi-pass membrane protein</topology>
    </subcellularLocation>
</comment>
<evidence type="ECO:0000256" key="2">
    <source>
        <dbReference type="ARBA" id="ARBA00022448"/>
    </source>
</evidence>
<feature type="transmembrane region" description="Helical" evidence="7">
    <location>
        <begin position="381"/>
        <end position="398"/>
    </location>
</feature>
<feature type="region of interest" description="Disordered" evidence="6">
    <location>
        <begin position="414"/>
        <end position="442"/>
    </location>
</feature>
<keyword evidence="9" id="KW-1185">Reference proteome</keyword>
<feature type="compositionally biased region" description="Basic and acidic residues" evidence="6">
    <location>
        <begin position="426"/>
        <end position="442"/>
    </location>
</feature>
<proteinExistence type="predicted"/>
<dbReference type="Pfam" id="PF08449">
    <property type="entry name" value="UAA"/>
    <property type="match status" value="1"/>
</dbReference>
<accession>A0ABD3RFR6</accession>